<dbReference type="EMBL" id="PYGC01000001">
    <property type="protein sequence ID" value="PSK85343.1"/>
    <property type="molecule type" value="Genomic_DNA"/>
</dbReference>
<evidence type="ECO:0000256" key="2">
    <source>
        <dbReference type="ARBA" id="ARBA00022967"/>
    </source>
</evidence>
<comment type="caution">
    <text evidence="13">The sequence shown here is derived from an EMBL/GenBank/DDBJ whole genome shotgun (WGS) entry which is preliminary data.</text>
</comment>
<evidence type="ECO:0000313" key="15">
    <source>
        <dbReference type="Proteomes" id="UP000396862"/>
    </source>
</evidence>
<evidence type="ECO:0000313" key="14">
    <source>
        <dbReference type="Proteomes" id="UP000240621"/>
    </source>
</evidence>
<accession>A0A2P8CK73</accession>
<comment type="catalytic activity">
    <reaction evidence="8">
        <text>a ubiquinone + n Na(+)(in) + NADH + H(+) = a ubiquinol + n Na(+)(out) + NAD(+)</text>
        <dbReference type="Rhea" id="RHEA:47748"/>
        <dbReference type="Rhea" id="RHEA-COMP:9565"/>
        <dbReference type="Rhea" id="RHEA-COMP:9566"/>
        <dbReference type="ChEBI" id="CHEBI:15378"/>
        <dbReference type="ChEBI" id="CHEBI:16389"/>
        <dbReference type="ChEBI" id="CHEBI:17976"/>
        <dbReference type="ChEBI" id="CHEBI:29101"/>
        <dbReference type="ChEBI" id="CHEBI:57540"/>
        <dbReference type="ChEBI" id="CHEBI:57945"/>
        <dbReference type="EC" id="7.2.1.1"/>
    </reaction>
</comment>
<dbReference type="Pfam" id="PF11973">
    <property type="entry name" value="NQRA_SLBB"/>
    <property type="match status" value="1"/>
</dbReference>
<dbReference type="OrthoDB" id="9774536at2"/>
<keyword evidence="2 8" id="KW-1278">Translocase</keyword>
<keyword evidence="1 8" id="KW-0813">Transport</keyword>
<evidence type="ECO:0000313" key="12">
    <source>
        <dbReference type="EMBL" id="GET19963.1"/>
    </source>
</evidence>
<evidence type="ECO:0000256" key="8">
    <source>
        <dbReference type="HAMAP-Rule" id="MF_00425"/>
    </source>
</evidence>
<evidence type="ECO:0000256" key="5">
    <source>
        <dbReference type="ARBA" id="ARBA00023065"/>
    </source>
</evidence>
<feature type="domain" description="NqrA N-terminal barrel-sandwich hybrid" evidence="9">
    <location>
        <begin position="5"/>
        <end position="98"/>
    </location>
</feature>
<dbReference type="GO" id="GO:0016655">
    <property type="term" value="F:oxidoreductase activity, acting on NAD(P)H, quinone or similar compound as acceptor"/>
    <property type="evidence" value="ECO:0007669"/>
    <property type="project" value="UniProtKB-UniRule"/>
</dbReference>
<reference evidence="13 14" key="1">
    <citation type="submission" date="2018-03" db="EMBL/GenBank/DDBJ databases">
        <title>Genomic Encyclopedia of Archaeal and Bacterial Type Strains, Phase II (KMG-II): from individual species to whole genera.</title>
        <authorList>
            <person name="Goeker M."/>
        </authorList>
    </citation>
    <scope>NUCLEOTIDE SEQUENCE [LARGE SCALE GENOMIC DNA]</scope>
    <source>
        <strain evidence="13 14">DSM 27267</strain>
    </source>
</reference>
<reference evidence="12 15" key="2">
    <citation type="submission" date="2019-10" db="EMBL/GenBank/DDBJ databases">
        <title>Prolixibacter strains distinguished by the presence of nitrate reductase genes were adept at nitrate-dependent anaerobic corrosion of metallic iron and carbon steel.</title>
        <authorList>
            <person name="Iino T."/>
            <person name="Shono N."/>
            <person name="Ito K."/>
            <person name="Nakamura R."/>
            <person name="Sueoka K."/>
            <person name="Harayama S."/>
            <person name="Ohkuma M."/>
        </authorList>
    </citation>
    <scope>NUCLEOTIDE SEQUENCE [LARGE SCALE GENOMIC DNA]</scope>
    <source>
        <strain evidence="12 15">MIC1-1</strain>
    </source>
</reference>
<feature type="domain" description="Na(+)-translocating NADH-quinone reductase subunit A C-terminal" evidence="10">
    <location>
        <begin position="264"/>
        <end position="312"/>
    </location>
</feature>
<evidence type="ECO:0000256" key="1">
    <source>
        <dbReference type="ARBA" id="ARBA00022448"/>
    </source>
</evidence>
<dbReference type="PANTHER" id="PTHR37839:SF1">
    <property type="entry name" value="NA(+)-TRANSLOCATING NADH-QUINONE REDUCTASE SUBUNIT A"/>
    <property type="match status" value="1"/>
</dbReference>
<evidence type="ECO:0000256" key="3">
    <source>
        <dbReference type="ARBA" id="ARBA00023027"/>
    </source>
</evidence>
<keyword evidence="5 8" id="KW-0406">Ion transport</keyword>
<dbReference type="InterPro" id="IPR056147">
    <property type="entry name" value="NQRA_N"/>
</dbReference>
<organism evidence="13 14">
    <name type="scientific">Prolixibacter denitrificans</name>
    <dbReference type="NCBI Taxonomy" id="1541063"/>
    <lineage>
        <taxon>Bacteria</taxon>
        <taxon>Pseudomonadati</taxon>
        <taxon>Bacteroidota</taxon>
        <taxon>Bacteroidia</taxon>
        <taxon>Marinilabiliales</taxon>
        <taxon>Prolixibacteraceae</taxon>
        <taxon>Prolixibacter</taxon>
    </lineage>
</organism>
<name>A0A2P8CK73_9BACT</name>
<dbReference type="InterPro" id="IPR056148">
    <property type="entry name" value="NQRA_2nd"/>
</dbReference>
<comment type="subunit">
    <text evidence="8">Composed of six subunits; NqrA, NqrB, NqrC, NqrD, NqrE and NqrF.</text>
</comment>
<evidence type="ECO:0000256" key="7">
    <source>
        <dbReference type="ARBA" id="ARBA00023201"/>
    </source>
</evidence>
<comment type="similarity">
    <text evidence="8">Belongs to the NqrA family.</text>
</comment>
<proteinExistence type="inferred from homology"/>
<dbReference type="InterPro" id="IPR022615">
    <property type="entry name" value="NqrA_C_domain"/>
</dbReference>
<evidence type="ECO:0000313" key="13">
    <source>
        <dbReference type="EMBL" id="PSK85343.1"/>
    </source>
</evidence>
<dbReference type="GO" id="GO:0006814">
    <property type="term" value="P:sodium ion transport"/>
    <property type="evidence" value="ECO:0007669"/>
    <property type="project" value="UniProtKB-UniRule"/>
</dbReference>
<dbReference type="Pfam" id="PF05896">
    <property type="entry name" value="NQRA_N"/>
    <property type="match status" value="1"/>
</dbReference>
<dbReference type="NCBIfam" id="TIGR01936">
    <property type="entry name" value="nqrA"/>
    <property type="match status" value="1"/>
</dbReference>
<dbReference type="PANTHER" id="PTHR37839">
    <property type="entry name" value="NA(+)-TRANSLOCATING NADH-QUINONE REDUCTASE SUBUNIT A"/>
    <property type="match status" value="1"/>
</dbReference>
<evidence type="ECO:0000259" key="11">
    <source>
        <dbReference type="Pfam" id="PF24836"/>
    </source>
</evidence>
<keyword evidence="6 8" id="KW-0830">Ubiquinone</keyword>
<dbReference type="HAMAP" id="MF_00425">
    <property type="entry name" value="NqrA"/>
    <property type="match status" value="1"/>
</dbReference>
<feature type="domain" description="NqrA second alpha/beta" evidence="11">
    <location>
        <begin position="114"/>
        <end position="257"/>
    </location>
</feature>
<dbReference type="EC" id="7.2.1.1" evidence="8"/>
<dbReference type="RefSeq" id="WP_106540395.1">
    <property type="nucleotide sequence ID" value="NZ_BLAU01000001.1"/>
</dbReference>
<comment type="function">
    <text evidence="8">NQR complex catalyzes the reduction of ubiquinone-1 to ubiquinol by two successive reactions, coupled with the transport of Na(+) ions from the cytoplasm to the periplasm. NqrA to NqrE are probably involved in the second step, the conversion of ubisemiquinone to ubiquinol.</text>
</comment>
<evidence type="ECO:0000256" key="6">
    <source>
        <dbReference type="ARBA" id="ARBA00023075"/>
    </source>
</evidence>
<dbReference type="EMBL" id="BLAU01000001">
    <property type="protein sequence ID" value="GET19963.1"/>
    <property type="molecule type" value="Genomic_DNA"/>
</dbReference>
<gene>
    <name evidence="8 12" type="primary">nqrA</name>
    <name evidence="13" type="ORF">CLV93_101298</name>
    <name evidence="12" type="ORF">JCM18694_02090</name>
</gene>
<evidence type="ECO:0000259" key="10">
    <source>
        <dbReference type="Pfam" id="PF11973"/>
    </source>
</evidence>
<dbReference type="Proteomes" id="UP000396862">
    <property type="component" value="Unassembled WGS sequence"/>
</dbReference>
<keyword evidence="7 8" id="KW-0739">Sodium transport</keyword>
<dbReference type="NCBIfam" id="NF003761">
    <property type="entry name" value="PRK05352.1-4"/>
    <property type="match status" value="1"/>
</dbReference>
<sequence>MSNVIKLKRGLDIQLKGRAEKILDQMDRPDTFAIKPTDFHGLTPKLAAKEGDKVKAGSPLFFDKYQPEVKYVSPVSGEVVAVNRGERRKILEVVVKADGENQSEEFRKANPADLSRDEVREELLRSGLWPAFKMRPYGVVARPDENPRDIFISCFDSAPLAPDYDYILSGEESAWQTGLDALSKLTDGKIYLGLPAEGANKVFANSKGVEINRFQGPHPAGNVGIQLHTVAPLAKNEVVWTIQPQDVVAIGKLFEKGIYDPSRIIAFAGSEVKEPRYYRTWVGANLAGLFKGRLTNDHVRFISGNVLTGNRIESDGFLGFYDSMVSVIPEGDYYEAFGWALPGFNKFSPSHTFFSWLGSKKKKYRLDTNMHGEERAFVVSGEYEKVLPMDILPVYLLKAILANDIDKMEKLGIYDVVEEDMALCEYVCTSKIQVQSILRKGIDSMIKELG</sequence>
<dbReference type="Pfam" id="PF24836">
    <property type="entry name" value="NQRA_2nd"/>
    <property type="match status" value="1"/>
</dbReference>
<evidence type="ECO:0000259" key="9">
    <source>
        <dbReference type="Pfam" id="PF05896"/>
    </source>
</evidence>
<dbReference type="AlphaFoldDB" id="A0A2P8CK73"/>
<dbReference type="Proteomes" id="UP000240621">
    <property type="component" value="Unassembled WGS sequence"/>
</dbReference>
<keyword evidence="4 8" id="KW-0915">Sodium</keyword>
<keyword evidence="15" id="KW-1185">Reference proteome</keyword>
<evidence type="ECO:0000256" key="4">
    <source>
        <dbReference type="ARBA" id="ARBA00023053"/>
    </source>
</evidence>
<keyword evidence="3 8" id="KW-0520">NAD</keyword>
<dbReference type="InterPro" id="IPR008703">
    <property type="entry name" value="NqrA"/>
</dbReference>
<protein>
    <recommendedName>
        <fullName evidence="8">Na(+)-translocating NADH-quinone reductase subunit A</fullName>
        <shortName evidence="8">Na(+)-NQR subunit A</shortName>
        <shortName evidence="8">Na(+)-translocating NQR subunit A</shortName>
        <ecNumber evidence="8">7.2.1.1</ecNumber>
    </recommendedName>
    <alternativeName>
        <fullName evidence="8">NQR complex subunit A</fullName>
    </alternativeName>
    <alternativeName>
        <fullName evidence="8">NQR-1 subunit A</fullName>
    </alternativeName>
</protein>